<name>A0AAD9JXE9_RIDPI</name>
<feature type="compositionally biased region" description="Basic and acidic residues" evidence="4">
    <location>
        <begin position="350"/>
        <end position="371"/>
    </location>
</feature>
<evidence type="ECO:0000259" key="6">
    <source>
        <dbReference type="PROSITE" id="PS01180"/>
    </source>
</evidence>
<feature type="compositionally biased region" description="Polar residues" evidence="4">
    <location>
        <begin position="435"/>
        <end position="448"/>
    </location>
</feature>
<dbReference type="PANTHER" id="PTHR24251:SF28">
    <property type="entry name" value="NEUROPILIN AND TOLLOID-LIKE, ISOFORM B"/>
    <property type="match status" value="1"/>
</dbReference>
<evidence type="ECO:0000256" key="2">
    <source>
        <dbReference type="ARBA" id="ARBA00023157"/>
    </source>
</evidence>
<feature type="transmembrane region" description="Helical" evidence="5">
    <location>
        <begin position="190"/>
        <end position="214"/>
    </location>
</feature>
<organism evidence="7 8">
    <name type="scientific">Ridgeia piscesae</name>
    <name type="common">Tubeworm</name>
    <dbReference type="NCBI Taxonomy" id="27915"/>
    <lineage>
        <taxon>Eukaryota</taxon>
        <taxon>Metazoa</taxon>
        <taxon>Spiralia</taxon>
        <taxon>Lophotrochozoa</taxon>
        <taxon>Annelida</taxon>
        <taxon>Polychaeta</taxon>
        <taxon>Sedentaria</taxon>
        <taxon>Canalipalpata</taxon>
        <taxon>Sabellida</taxon>
        <taxon>Siboglinidae</taxon>
        <taxon>Ridgeia</taxon>
    </lineage>
</organism>
<keyword evidence="2" id="KW-1015">Disulfide bond</keyword>
<proteinExistence type="predicted"/>
<evidence type="ECO:0000256" key="3">
    <source>
        <dbReference type="PROSITE-ProRule" id="PRU00059"/>
    </source>
</evidence>
<evidence type="ECO:0000256" key="5">
    <source>
        <dbReference type="SAM" id="Phobius"/>
    </source>
</evidence>
<dbReference type="EMBL" id="JAODUO010001644">
    <property type="protein sequence ID" value="KAK2160475.1"/>
    <property type="molecule type" value="Genomic_DNA"/>
</dbReference>
<feature type="non-terminal residue" evidence="7">
    <location>
        <position position="1"/>
    </location>
</feature>
<feature type="region of interest" description="Disordered" evidence="4">
    <location>
        <begin position="244"/>
        <end position="334"/>
    </location>
</feature>
<dbReference type="Proteomes" id="UP001209878">
    <property type="component" value="Unassembled WGS sequence"/>
</dbReference>
<evidence type="ECO:0000256" key="4">
    <source>
        <dbReference type="SAM" id="MobiDB-lite"/>
    </source>
</evidence>
<protein>
    <recommendedName>
        <fullName evidence="6">CUB domain-containing protein</fullName>
    </recommendedName>
</protein>
<feature type="region of interest" description="Disordered" evidence="4">
    <location>
        <begin position="347"/>
        <end position="371"/>
    </location>
</feature>
<reference evidence="7" key="1">
    <citation type="journal article" date="2023" name="Mol. Biol. Evol.">
        <title>Third-Generation Sequencing Reveals the Adaptive Role of the Epigenome in Three Deep-Sea Polychaetes.</title>
        <authorList>
            <person name="Perez M."/>
            <person name="Aroh O."/>
            <person name="Sun Y."/>
            <person name="Lan Y."/>
            <person name="Juniper S.K."/>
            <person name="Young C.R."/>
            <person name="Angers B."/>
            <person name="Qian P.Y."/>
        </authorList>
    </citation>
    <scope>NUCLEOTIDE SEQUENCE</scope>
    <source>
        <strain evidence="7">R07B-5</strain>
    </source>
</reference>
<feature type="domain" description="CUB" evidence="6">
    <location>
        <begin position="95"/>
        <end position="179"/>
    </location>
</feature>
<evidence type="ECO:0000313" key="8">
    <source>
        <dbReference type="Proteomes" id="UP001209878"/>
    </source>
</evidence>
<dbReference type="Pfam" id="PF00431">
    <property type="entry name" value="CUB"/>
    <property type="match status" value="2"/>
</dbReference>
<comment type="caution">
    <text evidence="3">Lacks conserved residue(s) required for the propagation of feature annotation.</text>
</comment>
<gene>
    <name evidence="7" type="ORF">NP493_1645g00002</name>
</gene>
<dbReference type="PANTHER" id="PTHR24251">
    <property type="entry name" value="OVOCHYMASE-RELATED"/>
    <property type="match status" value="1"/>
</dbReference>
<dbReference type="AlphaFoldDB" id="A0AAD9JXE9"/>
<comment type="caution">
    <text evidence="7">The sequence shown here is derived from an EMBL/GenBank/DDBJ whole genome shotgun (WGS) entry which is preliminary data.</text>
</comment>
<keyword evidence="1" id="KW-0677">Repeat</keyword>
<feature type="domain" description="CUB" evidence="6">
    <location>
        <begin position="1"/>
        <end position="81"/>
    </location>
</feature>
<keyword evidence="5" id="KW-1133">Transmembrane helix</keyword>
<dbReference type="SUPFAM" id="SSF49854">
    <property type="entry name" value="Spermadhesin, CUB domain"/>
    <property type="match status" value="2"/>
</dbReference>
<keyword evidence="5" id="KW-0812">Transmembrane</keyword>
<evidence type="ECO:0000313" key="7">
    <source>
        <dbReference type="EMBL" id="KAK2160475.1"/>
    </source>
</evidence>
<accession>A0AAD9JXE9</accession>
<dbReference type="InterPro" id="IPR000859">
    <property type="entry name" value="CUB_dom"/>
</dbReference>
<dbReference type="SMART" id="SM00042">
    <property type="entry name" value="CUB"/>
    <property type="match status" value="1"/>
</dbReference>
<dbReference type="Gene3D" id="2.60.120.290">
    <property type="entry name" value="Spermadhesin, CUB domain"/>
    <property type="match status" value="2"/>
</dbReference>
<dbReference type="CDD" id="cd00041">
    <property type="entry name" value="CUB"/>
    <property type="match status" value="1"/>
</dbReference>
<feature type="compositionally biased region" description="Polar residues" evidence="4">
    <location>
        <begin position="289"/>
        <end position="302"/>
    </location>
</feature>
<dbReference type="InterPro" id="IPR035914">
    <property type="entry name" value="Sperma_CUB_dom_sf"/>
</dbReference>
<dbReference type="PROSITE" id="PS01180">
    <property type="entry name" value="CUB"/>
    <property type="match status" value="2"/>
</dbReference>
<keyword evidence="8" id="KW-1185">Reference proteome</keyword>
<feature type="compositionally biased region" description="Basic and acidic residues" evidence="4">
    <location>
        <begin position="303"/>
        <end position="315"/>
    </location>
</feature>
<evidence type="ECO:0000256" key="1">
    <source>
        <dbReference type="ARBA" id="ARBA00022737"/>
    </source>
</evidence>
<sequence length="448" mass="50138">PKGQKIRLDFRDEFNIEYSDDCKYDFLELRDGPFGYSPLLGRYCGKQHPPMVHSLSRYLWIRFKSDDSIEYGGFKVVYEFYQPHGQDNGWIDGFPSGKLHPGLSGMMATNDIPQSFLEYANTTGHPVDCTWVVYAPPNQRVYVKWLHYEMTTAQLCDDSFLELYERTTARSSRRKLYCGTTTTAGTTGSVHYHLVILCAIGGIIFVILSISVYISCREKKRDEKCPHQPLDHIVHHASDIELNSLVRPSPSPQPTRHSAADNHVLPLPSMHPNGSGLAPAPPPIDTDAKTQAVSANVAATDTRTSREYSRPDDVTGSRYLNVNPHGDTSRLGVSATSEVPALVTIETEPPDTRRQCMASRDHSPSPRPDLVSEEKFSYNTHPAILLRKPNPEHQPGPTGNYHQHEQPRCAENVAGSGRSHPGSQDPRPPHMFYTRPNTTGRTPKQSII</sequence>
<keyword evidence="5" id="KW-0472">Membrane</keyword>
<feature type="region of interest" description="Disordered" evidence="4">
    <location>
        <begin position="386"/>
        <end position="448"/>
    </location>
</feature>